<dbReference type="RefSeq" id="XP_041286432.1">
    <property type="nucleotide sequence ID" value="XM_041442396.1"/>
</dbReference>
<reference evidence="2" key="1">
    <citation type="journal article" date="2020" name="New Phytol.">
        <title>Comparative genomics reveals dynamic genome evolution in host specialist ectomycorrhizal fungi.</title>
        <authorList>
            <person name="Lofgren L.A."/>
            <person name="Nguyen N.H."/>
            <person name="Vilgalys R."/>
            <person name="Ruytinx J."/>
            <person name="Liao H.L."/>
            <person name="Branco S."/>
            <person name="Kuo A."/>
            <person name="LaButti K."/>
            <person name="Lipzen A."/>
            <person name="Andreopoulos W."/>
            <person name="Pangilinan J."/>
            <person name="Riley R."/>
            <person name="Hundley H."/>
            <person name="Na H."/>
            <person name="Barry K."/>
            <person name="Grigoriev I.V."/>
            <person name="Stajich J.E."/>
            <person name="Kennedy P.G."/>
        </authorList>
    </citation>
    <scope>NUCLEOTIDE SEQUENCE</scope>
    <source>
        <strain evidence="2">FC423</strain>
    </source>
</reference>
<dbReference type="OrthoDB" id="2692162at2759"/>
<accession>A0A9P7EVW0</accession>
<feature type="region of interest" description="Disordered" evidence="1">
    <location>
        <begin position="379"/>
        <end position="406"/>
    </location>
</feature>
<feature type="region of interest" description="Disordered" evidence="1">
    <location>
        <begin position="92"/>
        <end position="122"/>
    </location>
</feature>
<name>A0A9P7EVW0_9AGAM</name>
<evidence type="ECO:0000256" key="1">
    <source>
        <dbReference type="SAM" id="MobiDB-lite"/>
    </source>
</evidence>
<feature type="compositionally biased region" description="Polar residues" evidence="1">
    <location>
        <begin position="92"/>
        <end position="103"/>
    </location>
</feature>
<organism evidence="2 3">
    <name type="scientific">Suillus discolor</name>
    <dbReference type="NCBI Taxonomy" id="1912936"/>
    <lineage>
        <taxon>Eukaryota</taxon>
        <taxon>Fungi</taxon>
        <taxon>Dikarya</taxon>
        <taxon>Basidiomycota</taxon>
        <taxon>Agaricomycotina</taxon>
        <taxon>Agaricomycetes</taxon>
        <taxon>Agaricomycetidae</taxon>
        <taxon>Boletales</taxon>
        <taxon>Suillineae</taxon>
        <taxon>Suillaceae</taxon>
        <taxon>Suillus</taxon>
    </lineage>
</organism>
<dbReference type="AlphaFoldDB" id="A0A9P7EVW0"/>
<protein>
    <submittedName>
        <fullName evidence="2">Uncharacterized protein</fullName>
    </submittedName>
</protein>
<comment type="caution">
    <text evidence="2">The sequence shown here is derived from an EMBL/GenBank/DDBJ whole genome shotgun (WGS) entry which is preliminary data.</text>
</comment>
<sequence length="421" mass="45040">MISGHSSQPPKSVMKARKRVKLSQLPKSKLFVESEDDKDPIVQPISRGVPEVVLPQRSTIVVRKPQLPQLLVPPRSNHLGLLCCPEVTKSPISRQEARATSGSRLEVKESSDDTSSASDGDLPANTTFDITIPGPVKQLLLLLCQGELALCDSFGQEVQLSPACLASAAPPRRSNATLHLWDPHPDGPEGSLPPAGCVPRHLPLLHLMLRLPPSQGPKLIINLSHGRSKTITIKKTPAPAPAPAPSSSVAVPRAALDVPMPDLHSMAITIQNGAARIALLEARVQEQDTKIDTLQCLHESLRHMVVDQHPSFSLPDTPADATILLDQGSPPLMEPTPLTPEDGSAMVGPMVEPTQVQSEGPQSFGKIVLLDEPGNLLPESSGNIVVPNKPGNLLPEYDSSDKEMDVEGKVDLPGEEVEMAT</sequence>
<dbReference type="Proteomes" id="UP000823399">
    <property type="component" value="Unassembled WGS sequence"/>
</dbReference>
<evidence type="ECO:0000313" key="3">
    <source>
        <dbReference type="Proteomes" id="UP000823399"/>
    </source>
</evidence>
<dbReference type="GeneID" id="64704655"/>
<evidence type="ECO:0000313" key="2">
    <source>
        <dbReference type="EMBL" id="KAG2091175.1"/>
    </source>
</evidence>
<gene>
    <name evidence="2" type="ORF">F5147DRAFT_780055</name>
</gene>
<proteinExistence type="predicted"/>
<dbReference type="EMBL" id="JABBWM010000098">
    <property type="protein sequence ID" value="KAG2091175.1"/>
    <property type="molecule type" value="Genomic_DNA"/>
</dbReference>
<keyword evidence="3" id="KW-1185">Reference proteome</keyword>